<proteinExistence type="predicted"/>
<keyword evidence="2" id="KW-1185">Reference proteome</keyword>
<dbReference type="RefSeq" id="WP_340367899.1">
    <property type="nucleotide sequence ID" value="NZ_JBBKZV010000043.1"/>
</dbReference>
<evidence type="ECO:0000313" key="2">
    <source>
        <dbReference type="Proteomes" id="UP001363010"/>
    </source>
</evidence>
<evidence type="ECO:0000313" key="1">
    <source>
        <dbReference type="EMBL" id="MEJ8826864.1"/>
    </source>
</evidence>
<name>A0ABU8WBJ7_9BURK</name>
<sequence>MSSTEKPSTPGTAITDAGDALLAARAQHDAMAEQLDALNELLAKPLNEILAERDKFKEAAAAWDAFGAMWLLSQRAMKRVALDLAAQLDVSEAEVVSRAMAYANDVLNGDGVDLGGTIAEPQMAHIARHRALLRKQFK</sequence>
<protein>
    <submittedName>
        <fullName evidence="1">Uncharacterized protein</fullName>
    </submittedName>
</protein>
<dbReference type="EMBL" id="JBBKZV010000043">
    <property type="protein sequence ID" value="MEJ8826864.1"/>
    <property type="molecule type" value="Genomic_DNA"/>
</dbReference>
<reference evidence="1 2" key="1">
    <citation type="submission" date="2024-03" db="EMBL/GenBank/DDBJ databases">
        <title>Novel species of the genus Variovorax.</title>
        <authorList>
            <person name="Liu Q."/>
            <person name="Xin Y.-H."/>
        </authorList>
    </citation>
    <scope>NUCLEOTIDE SEQUENCE [LARGE SCALE GENOMIC DNA]</scope>
    <source>
        <strain evidence="1 2">KACC 18501</strain>
    </source>
</reference>
<organism evidence="1 2">
    <name type="scientific">Variovorax humicola</name>
    <dbReference type="NCBI Taxonomy" id="1769758"/>
    <lineage>
        <taxon>Bacteria</taxon>
        <taxon>Pseudomonadati</taxon>
        <taxon>Pseudomonadota</taxon>
        <taxon>Betaproteobacteria</taxon>
        <taxon>Burkholderiales</taxon>
        <taxon>Comamonadaceae</taxon>
        <taxon>Variovorax</taxon>
    </lineage>
</organism>
<comment type="caution">
    <text evidence="1">The sequence shown here is derived from an EMBL/GenBank/DDBJ whole genome shotgun (WGS) entry which is preliminary data.</text>
</comment>
<accession>A0ABU8WBJ7</accession>
<dbReference type="Proteomes" id="UP001363010">
    <property type="component" value="Unassembled WGS sequence"/>
</dbReference>
<gene>
    <name evidence="1" type="ORF">WKW80_33500</name>
</gene>